<dbReference type="AlphaFoldDB" id="A0A5R8MEZ3"/>
<evidence type="ECO:0000256" key="1">
    <source>
        <dbReference type="SAM" id="SignalP"/>
    </source>
</evidence>
<sequence length="144" mass="15299">MNTFKKLTIGLGVAGLLGGLSSQALAHDEEALRQAPPTAPFIKVSDALPLPEFIPGLGTLFVDPDTLPAGPFLAYDREGRLSATVYMTPLAALEEGTAFNDMAVGRHHAESVDIYYNAGHPGVDEPHAHVVLFHDSEAKARLSP</sequence>
<organism evidence="2 3">
    <name type="scientific">Halomonas urmiana</name>
    <dbReference type="NCBI Taxonomy" id="490901"/>
    <lineage>
        <taxon>Bacteria</taxon>
        <taxon>Pseudomonadati</taxon>
        <taxon>Pseudomonadota</taxon>
        <taxon>Gammaproteobacteria</taxon>
        <taxon>Oceanospirillales</taxon>
        <taxon>Halomonadaceae</taxon>
        <taxon>Halomonas</taxon>
    </lineage>
</organism>
<proteinExistence type="predicted"/>
<name>A0A5R8MEZ3_9GAMM</name>
<dbReference type="Proteomes" id="UP000306973">
    <property type="component" value="Unassembled WGS sequence"/>
</dbReference>
<reference evidence="2 3" key="1">
    <citation type="journal article" date="2007" name="Int. J. Syst. Evol. Microbiol.">
        <title>Halomonas saccharevitans sp. nov., Halomonas arcis sp. nov. and Halomonas subterranea sp. nov., halophilic bacteria isolated from hypersaline environments of China.</title>
        <authorList>
            <person name="Xu X.W."/>
            <person name="Wu Y.H."/>
            <person name="Zhou Z."/>
            <person name="Wang C.S."/>
            <person name="Zhou Y.G."/>
            <person name="Zhang H.B."/>
            <person name="Wang Y."/>
            <person name="Wu M."/>
        </authorList>
    </citation>
    <scope>NUCLEOTIDE SEQUENCE [LARGE SCALE GENOMIC DNA]</scope>
    <source>
        <strain evidence="2 3">TBZ3</strain>
    </source>
</reference>
<comment type="caution">
    <text evidence="2">The sequence shown here is derived from an EMBL/GenBank/DDBJ whole genome shotgun (WGS) entry which is preliminary data.</text>
</comment>
<dbReference type="Gene3D" id="3.30.200.270">
    <property type="match status" value="1"/>
</dbReference>
<keyword evidence="3" id="KW-1185">Reference proteome</keyword>
<dbReference type="RefSeq" id="WP_138182549.1">
    <property type="nucleotide sequence ID" value="NZ_VBUI01000029.1"/>
</dbReference>
<protein>
    <submittedName>
        <fullName evidence="2">Uncharacterized protein</fullName>
    </submittedName>
</protein>
<feature type="signal peptide" evidence="1">
    <location>
        <begin position="1"/>
        <end position="26"/>
    </location>
</feature>
<gene>
    <name evidence="2" type="ORF">FEI13_16185</name>
</gene>
<accession>A0A5R8MEZ3</accession>
<evidence type="ECO:0000313" key="3">
    <source>
        <dbReference type="Proteomes" id="UP000306973"/>
    </source>
</evidence>
<dbReference type="EMBL" id="VBUI01000029">
    <property type="protein sequence ID" value="TLF47299.1"/>
    <property type="molecule type" value="Genomic_DNA"/>
</dbReference>
<keyword evidence="1" id="KW-0732">Signal</keyword>
<dbReference type="OrthoDB" id="33583at2"/>
<evidence type="ECO:0000313" key="2">
    <source>
        <dbReference type="EMBL" id="TLF47299.1"/>
    </source>
</evidence>
<feature type="chain" id="PRO_5024435609" evidence="1">
    <location>
        <begin position="27"/>
        <end position="144"/>
    </location>
</feature>